<reference evidence="1 2" key="1">
    <citation type="submission" date="2019-03" db="EMBL/GenBank/DDBJ databases">
        <title>Seongchinamella monodicae gen. nov., sp. nov., a novel member of the Gammaproteobacteria isolated from a tidal mudflat of beach.</title>
        <authorList>
            <person name="Yang H.G."/>
            <person name="Kang J.W."/>
            <person name="Lee S.D."/>
        </authorList>
    </citation>
    <scope>NUCLEOTIDE SEQUENCE [LARGE SCALE GENOMIC DNA]</scope>
    <source>
        <strain evidence="1 2">GH4-78</strain>
    </source>
</reference>
<protein>
    <submittedName>
        <fullName evidence="1">Uncharacterized protein</fullName>
    </submittedName>
</protein>
<dbReference type="Proteomes" id="UP000295554">
    <property type="component" value="Unassembled WGS sequence"/>
</dbReference>
<dbReference type="AlphaFoldDB" id="A0A4R5LTA5"/>
<accession>A0A4R5LTA5</accession>
<sequence>MVKQVALRTVGVLAMVGAGAVWGHGDQNGTVVYIYEGEISARDICMSIVYDDVHGLKHALRHERRTLLERSHLLYECNDMGLDEFAFTMGAEDVSQYLAPKFGREGVVTVEQVGSIND</sequence>
<dbReference type="RefSeq" id="WP_133212807.1">
    <property type="nucleotide sequence ID" value="NZ_SMSE01000002.1"/>
</dbReference>
<gene>
    <name evidence="1" type="ORF">E2F43_11745</name>
</gene>
<evidence type="ECO:0000313" key="1">
    <source>
        <dbReference type="EMBL" id="TDG14140.1"/>
    </source>
</evidence>
<comment type="caution">
    <text evidence="1">The sequence shown here is derived from an EMBL/GenBank/DDBJ whole genome shotgun (WGS) entry which is preliminary data.</text>
</comment>
<proteinExistence type="predicted"/>
<name>A0A4R5LTA5_9GAMM</name>
<organism evidence="1 2">
    <name type="scientific">Seongchinamella unica</name>
    <dbReference type="NCBI Taxonomy" id="2547392"/>
    <lineage>
        <taxon>Bacteria</taxon>
        <taxon>Pseudomonadati</taxon>
        <taxon>Pseudomonadota</taxon>
        <taxon>Gammaproteobacteria</taxon>
        <taxon>Cellvibrionales</taxon>
        <taxon>Halieaceae</taxon>
        <taxon>Seongchinamella</taxon>
    </lineage>
</organism>
<dbReference type="OrthoDB" id="9884968at2"/>
<evidence type="ECO:0000313" key="2">
    <source>
        <dbReference type="Proteomes" id="UP000295554"/>
    </source>
</evidence>
<keyword evidence="2" id="KW-1185">Reference proteome</keyword>
<dbReference type="EMBL" id="SMSE01000002">
    <property type="protein sequence ID" value="TDG14140.1"/>
    <property type="molecule type" value="Genomic_DNA"/>
</dbReference>